<evidence type="ECO:0000256" key="2">
    <source>
        <dbReference type="ARBA" id="ARBA00022723"/>
    </source>
</evidence>
<evidence type="ECO:0000256" key="3">
    <source>
        <dbReference type="ARBA" id="ARBA00022737"/>
    </source>
</evidence>
<dbReference type="GeneID" id="30197761"/>
<dbReference type="Proteomes" id="UP000094112">
    <property type="component" value="Unassembled WGS sequence"/>
</dbReference>
<feature type="domain" description="C2H2-type" evidence="12">
    <location>
        <begin position="124"/>
        <end position="151"/>
    </location>
</feature>
<dbReference type="GO" id="GO:0042791">
    <property type="term" value="P:5S class rRNA transcription by RNA polymerase III"/>
    <property type="evidence" value="ECO:0007669"/>
    <property type="project" value="EnsemblFungi"/>
</dbReference>
<dbReference type="Gene3D" id="3.30.160.60">
    <property type="entry name" value="Classic Zinc Finger"/>
    <property type="match status" value="5"/>
</dbReference>
<evidence type="ECO:0000259" key="12">
    <source>
        <dbReference type="PROSITE" id="PS50157"/>
    </source>
</evidence>
<keyword evidence="2" id="KW-0479">Metal-binding</keyword>
<evidence type="ECO:0000313" key="13">
    <source>
        <dbReference type="EMBL" id="ODQ59519.1"/>
    </source>
</evidence>
<dbReference type="PROSITE" id="PS00028">
    <property type="entry name" value="ZINC_FINGER_C2H2_1"/>
    <property type="match status" value="8"/>
</dbReference>
<dbReference type="FunFam" id="3.30.160.60:FF:002391">
    <property type="entry name" value="Transcription factor IIIA"/>
    <property type="match status" value="1"/>
</dbReference>
<dbReference type="GO" id="GO:0005634">
    <property type="term" value="C:nucleus"/>
    <property type="evidence" value="ECO:0007669"/>
    <property type="project" value="UniProtKB-SubCell"/>
</dbReference>
<dbReference type="RefSeq" id="XP_019038726.1">
    <property type="nucleotide sequence ID" value="XM_019180515.1"/>
</dbReference>
<dbReference type="GO" id="GO:0000981">
    <property type="term" value="F:DNA-binding transcription factor activity, RNA polymerase II-specific"/>
    <property type="evidence" value="ECO:0007669"/>
    <property type="project" value="UniProtKB-ARBA"/>
</dbReference>
<gene>
    <name evidence="13" type="ORF">WICANDRAFT_12013</name>
</gene>
<evidence type="ECO:0000256" key="9">
    <source>
        <dbReference type="ARBA" id="ARBA00023242"/>
    </source>
</evidence>
<feature type="non-terminal residue" evidence="13">
    <location>
        <position position="329"/>
    </location>
</feature>
<dbReference type="FunFam" id="3.30.160.60:FF:000125">
    <property type="entry name" value="Putative zinc finger protein 143"/>
    <property type="match status" value="1"/>
</dbReference>
<keyword evidence="4 11" id="KW-0863">Zinc-finger</keyword>
<dbReference type="PROSITE" id="PS50157">
    <property type="entry name" value="ZINC_FINGER_C2H2_2"/>
    <property type="match status" value="7"/>
</dbReference>
<evidence type="ECO:0000256" key="10">
    <source>
        <dbReference type="ARBA" id="ARBA00040434"/>
    </source>
</evidence>
<dbReference type="SMART" id="SM00355">
    <property type="entry name" value="ZnF_C2H2"/>
    <property type="match status" value="9"/>
</dbReference>
<accession>A0A1E3P202</accession>
<feature type="domain" description="C2H2-type" evidence="12">
    <location>
        <begin position="292"/>
        <end position="321"/>
    </location>
</feature>
<dbReference type="PANTHER" id="PTHR24394:SF29">
    <property type="entry name" value="MYONEURIN"/>
    <property type="match status" value="1"/>
</dbReference>
<keyword evidence="8" id="KW-0804">Transcription</keyword>
<dbReference type="GO" id="GO:0008270">
    <property type="term" value="F:zinc ion binding"/>
    <property type="evidence" value="ECO:0007669"/>
    <property type="project" value="UniProtKB-KW"/>
</dbReference>
<name>A0A1E3P202_WICAA</name>
<keyword evidence="3" id="KW-0677">Repeat</keyword>
<evidence type="ECO:0000256" key="5">
    <source>
        <dbReference type="ARBA" id="ARBA00022833"/>
    </source>
</evidence>
<dbReference type="FunFam" id="3.30.160.60:FF:000446">
    <property type="entry name" value="Zinc finger protein"/>
    <property type="match status" value="1"/>
</dbReference>
<feature type="domain" description="C2H2-type" evidence="12">
    <location>
        <begin position="11"/>
        <end position="40"/>
    </location>
</feature>
<feature type="domain" description="C2H2-type" evidence="12">
    <location>
        <begin position="41"/>
        <end position="68"/>
    </location>
</feature>
<keyword evidence="6" id="KW-0805">Transcription regulation</keyword>
<evidence type="ECO:0000313" key="14">
    <source>
        <dbReference type="Proteomes" id="UP000094112"/>
    </source>
</evidence>
<feature type="domain" description="C2H2-type" evidence="12">
    <location>
        <begin position="95"/>
        <end position="120"/>
    </location>
</feature>
<dbReference type="InterPro" id="IPR036236">
    <property type="entry name" value="Znf_C2H2_sf"/>
</dbReference>
<dbReference type="GO" id="GO:0001002">
    <property type="term" value="F:RNA polymerase III type 1 promoter sequence-specific DNA binding"/>
    <property type="evidence" value="ECO:0007669"/>
    <property type="project" value="EnsemblFungi"/>
</dbReference>
<sequence>SSSSSSRPKIYHCDYEGCDKVYSRPSLLTQHQRTHTDSRPFQCDLCDRAFFRDSHLKRHIISHAEDKPFKCLVCGKGVNTKQHLKRHEITHTKSFKCDQEGCEEAFYKHQQLRHHVQSVHLKVLTCKECGKTFPRPYRLANHLTKHHGESPAYQCTFPGCFNNFKTWSALQLHVKTDHPKLTCNICGKGCVGEEGLRMHMVVHDTEKSIKRWKCTECTSEYLKKEELLRHCQDDHGFIPTSLQDLAKSDDADREKRQQSPLVNSAKLQNFISKGGSASDLLLNAVAAPVRTIPCSFKSCSRMFRRDYDLQRHLEWHKKQKEKFISILDA</sequence>
<comment type="subcellular location">
    <subcellularLocation>
        <location evidence="1">Nucleus</location>
    </subcellularLocation>
</comment>
<evidence type="ECO:0000256" key="11">
    <source>
        <dbReference type="PROSITE-ProRule" id="PRU00042"/>
    </source>
</evidence>
<feature type="domain" description="C2H2-type" evidence="12">
    <location>
        <begin position="181"/>
        <end position="208"/>
    </location>
</feature>
<dbReference type="GO" id="GO:0001010">
    <property type="term" value="F:RNA polymerase II sequence-specific DNA-binding transcription factor recruiting activity"/>
    <property type="evidence" value="ECO:0007669"/>
    <property type="project" value="EnsemblFungi"/>
</dbReference>
<evidence type="ECO:0000256" key="8">
    <source>
        <dbReference type="ARBA" id="ARBA00023163"/>
    </source>
</evidence>
<evidence type="ECO:0000256" key="7">
    <source>
        <dbReference type="ARBA" id="ARBA00023125"/>
    </source>
</evidence>
<keyword evidence="14" id="KW-1185">Reference proteome</keyword>
<dbReference type="PANTHER" id="PTHR24394">
    <property type="entry name" value="ZINC FINGER PROTEIN"/>
    <property type="match status" value="1"/>
</dbReference>
<dbReference type="Pfam" id="PF00096">
    <property type="entry name" value="zf-C2H2"/>
    <property type="match status" value="5"/>
</dbReference>
<evidence type="ECO:0000256" key="6">
    <source>
        <dbReference type="ARBA" id="ARBA00023015"/>
    </source>
</evidence>
<keyword evidence="9" id="KW-0539">Nucleus</keyword>
<keyword evidence="5" id="KW-0862">Zinc</keyword>
<dbReference type="EMBL" id="KV454210">
    <property type="protein sequence ID" value="ODQ59519.1"/>
    <property type="molecule type" value="Genomic_DNA"/>
</dbReference>
<proteinExistence type="predicted"/>
<feature type="non-terminal residue" evidence="13">
    <location>
        <position position="1"/>
    </location>
</feature>
<dbReference type="SUPFAM" id="SSF57667">
    <property type="entry name" value="beta-beta-alpha zinc fingers"/>
    <property type="match status" value="5"/>
</dbReference>
<organism evidence="13 14">
    <name type="scientific">Wickerhamomyces anomalus (strain ATCC 58044 / CBS 1984 / NCYC 433 / NRRL Y-366-8)</name>
    <name type="common">Yeast</name>
    <name type="synonym">Hansenula anomala</name>
    <dbReference type="NCBI Taxonomy" id="683960"/>
    <lineage>
        <taxon>Eukaryota</taxon>
        <taxon>Fungi</taxon>
        <taxon>Dikarya</taxon>
        <taxon>Ascomycota</taxon>
        <taxon>Saccharomycotina</taxon>
        <taxon>Saccharomycetes</taxon>
        <taxon>Phaffomycetales</taxon>
        <taxon>Wickerhamomycetaceae</taxon>
        <taxon>Wickerhamomyces</taxon>
    </lineage>
</organism>
<reference evidence="13 14" key="1">
    <citation type="journal article" date="2016" name="Proc. Natl. Acad. Sci. U.S.A.">
        <title>Comparative genomics of biotechnologically important yeasts.</title>
        <authorList>
            <person name="Riley R."/>
            <person name="Haridas S."/>
            <person name="Wolfe K.H."/>
            <person name="Lopes M.R."/>
            <person name="Hittinger C.T."/>
            <person name="Goeker M."/>
            <person name="Salamov A.A."/>
            <person name="Wisecaver J.H."/>
            <person name="Long T.M."/>
            <person name="Calvey C.H."/>
            <person name="Aerts A.L."/>
            <person name="Barry K.W."/>
            <person name="Choi C."/>
            <person name="Clum A."/>
            <person name="Coughlan A.Y."/>
            <person name="Deshpande S."/>
            <person name="Douglass A.P."/>
            <person name="Hanson S.J."/>
            <person name="Klenk H.-P."/>
            <person name="LaButti K.M."/>
            <person name="Lapidus A."/>
            <person name="Lindquist E.A."/>
            <person name="Lipzen A.M."/>
            <person name="Meier-Kolthoff J.P."/>
            <person name="Ohm R.A."/>
            <person name="Otillar R.P."/>
            <person name="Pangilinan J.L."/>
            <person name="Peng Y."/>
            <person name="Rokas A."/>
            <person name="Rosa C.A."/>
            <person name="Scheuner C."/>
            <person name="Sibirny A.A."/>
            <person name="Slot J.C."/>
            <person name="Stielow J.B."/>
            <person name="Sun H."/>
            <person name="Kurtzman C.P."/>
            <person name="Blackwell M."/>
            <person name="Grigoriev I.V."/>
            <person name="Jeffries T.W."/>
        </authorList>
    </citation>
    <scope>NUCLEOTIDE SEQUENCE [LARGE SCALE GENOMIC DNA]</scope>
    <source>
        <strain evidence="14">ATCC 58044 / CBS 1984 / NCYC 433 / NRRL Y-366-8</strain>
    </source>
</reference>
<evidence type="ECO:0000256" key="4">
    <source>
        <dbReference type="ARBA" id="ARBA00022771"/>
    </source>
</evidence>
<dbReference type="GO" id="GO:0000978">
    <property type="term" value="F:RNA polymerase II cis-regulatory region sequence-specific DNA binding"/>
    <property type="evidence" value="ECO:0007669"/>
    <property type="project" value="UniProtKB-ARBA"/>
</dbReference>
<dbReference type="OrthoDB" id="4748970at2759"/>
<dbReference type="STRING" id="683960.A0A1E3P202"/>
<keyword evidence="7" id="KW-0238">DNA-binding</keyword>
<dbReference type="InterPro" id="IPR013087">
    <property type="entry name" value="Znf_C2H2_type"/>
</dbReference>
<evidence type="ECO:0000256" key="1">
    <source>
        <dbReference type="ARBA" id="ARBA00004123"/>
    </source>
</evidence>
<dbReference type="AlphaFoldDB" id="A0A1E3P202"/>
<feature type="domain" description="C2H2-type" evidence="12">
    <location>
        <begin position="69"/>
        <end position="96"/>
    </location>
</feature>
<protein>
    <recommendedName>
        <fullName evidence="10">Transcription factor IIIA</fullName>
    </recommendedName>
</protein>